<dbReference type="GO" id="GO:0000082">
    <property type="term" value="P:G1/S transition of mitotic cell cycle"/>
    <property type="evidence" value="ECO:0007669"/>
    <property type="project" value="TreeGrafter"/>
</dbReference>
<dbReference type="PROSITE" id="PS50011">
    <property type="entry name" value="PROTEIN_KINASE_DOM"/>
    <property type="match status" value="1"/>
</dbReference>
<evidence type="ECO:0000313" key="12">
    <source>
        <dbReference type="EMBL" id="VDO06091.1"/>
    </source>
</evidence>
<dbReference type="WBParaSite" id="HNAJ_0000955001-mRNA-1">
    <property type="protein sequence ID" value="HNAJ_0000955001-mRNA-1"/>
    <property type="gene ID" value="HNAJ_0000955001"/>
</dbReference>
<feature type="region of interest" description="Disordered" evidence="10">
    <location>
        <begin position="400"/>
        <end position="438"/>
    </location>
</feature>
<protein>
    <recommendedName>
        <fullName evidence="1">non-specific serine/threonine protein kinase</fullName>
        <ecNumber evidence="1">2.7.11.1</ecNumber>
    </recommendedName>
</protein>
<dbReference type="PANTHER" id="PTHR24356:SF418">
    <property type="entry name" value="SERINE_THREONINE-PROTEIN KINASE WARTS"/>
    <property type="match status" value="1"/>
</dbReference>
<feature type="region of interest" description="Disordered" evidence="10">
    <location>
        <begin position="455"/>
        <end position="489"/>
    </location>
</feature>
<feature type="domain" description="Protein kinase" evidence="11">
    <location>
        <begin position="620"/>
        <end position="764"/>
    </location>
</feature>
<keyword evidence="13" id="KW-1185">Reference proteome</keyword>
<dbReference type="InterPro" id="IPR000719">
    <property type="entry name" value="Prot_kinase_dom"/>
</dbReference>
<name>A0A158QIK3_RODNA</name>
<dbReference type="GO" id="GO:0035329">
    <property type="term" value="P:hippo signaling"/>
    <property type="evidence" value="ECO:0007669"/>
    <property type="project" value="TreeGrafter"/>
</dbReference>
<dbReference type="CDD" id="cd21774">
    <property type="entry name" value="MobB_LATS"/>
    <property type="match status" value="1"/>
</dbReference>
<feature type="region of interest" description="Disordered" evidence="10">
    <location>
        <begin position="294"/>
        <end position="388"/>
    </location>
</feature>
<dbReference type="GO" id="GO:0046620">
    <property type="term" value="P:regulation of organ growth"/>
    <property type="evidence" value="ECO:0007669"/>
    <property type="project" value="TreeGrafter"/>
</dbReference>
<keyword evidence="6" id="KW-0418">Kinase</keyword>
<evidence type="ECO:0000313" key="13">
    <source>
        <dbReference type="Proteomes" id="UP000278807"/>
    </source>
</evidence>
<dbReference type="SMART" id="SM00220">
    <property type="entry name" value="S_TKc"/>
    <property type="match status" value="1"/>
</dbReference>
<dbReference type="GO" id="GO:0005524">
    <property type="term" value="F:ATP binding"/>
    <property type="evidence" value="ECO:0007669"/>
    <property type="project" value="UniProtKB-KW"/>
</dbReference>
<dbReference type="EMBL" id="UZAE01012650">
    <property type="protein sequence ID" value="VDO06091.1"/>
    <property type="molecule type" value="Genomic_DNA"/>
</dbReference>
<dbReference type="Gene3D" id="1.10.510.10">
    <property type="entry name" value="Transferase(Phosphotransferase) domain 1"/>
    <property type="match status" value="1"/>
</dbReference>
<feature type="compositionally biased region" description="Polar residues" evidence="10">
    <location>
        <begin position="1"/>
        <end position="23"/>
    </location>
</feature>
<evidence type="ECO:0000256" key="4">
    <source>
        <dbReference type="ARBA" id="ARBA00022679"/>
    </source>
</evidence>
<dbReference type="Gene3D" id="3.30.200.20">
    <property type="entry name" value="Phosphorylase Kinase, domain 1"/>
    <property type="match status" value="1"/>
</dbReference>
<reference evidence="12 13" key="2">
    <citation type="submission" date="2018-11" db="EMBL/GenBank/DDBJ databases">
        <authorList>
            <consortium name="Pathogen Informatics"/>
        </authorList>
    </citation>
    <scope>NUCLEOTIDE SEQUENCE [LARGE SCALE GENOMIC DNA]</scope>
</reference>
<evidence type="ECO:0000313" key="14">
    <source>
        <dbReference type="WBParaSite" id="HNAJ_0000955001-mRNA-1"/>
    </source>
</evidence>
<feature type="region of interest" description="Disordered" evidence="10">
    <location>
        <begin position="1"/>
        <end position="90"/>
    </location>
</feature>
<feature type="compositionally biased region" description="Polar residues" evidence="10">
    <location>
        <begin position="189"/>
        <end position="199"/>
    </location>
</feature>
<comment type="catalytic activity">
    <reaction evidence="9">
        <text>L-seryl-[protein] + ATP = O-phospho-L-seryl-[protein] + ADP + H(+)</text>
        <dbReference type="Rhea" id="RHEA:17989"/>
        <dbReference type="Rhea" id="RHEA-COMP:9863"/>
        <dbReference type="Rhea" id="RHEA-COMP:11604"/>
        <dbReference type="ChEBI" id="CHEBI:15378"/>
        <dbReference type="ChEBI" id="CHEBI:29999"/>
        <dbReference type="ChEBI" id="CHEBI:30616"/>
        <dbReference type="ChEBI" id="CHEBI:83421"/>
        <dbReference type="ChEBI" id="CHEBI:456216"/>
        <dbReference type="EC" id="2.7.11.1"/>
    </reaction>
</comment>
<dbReference type="AlphaFoldDB" id="A0A158QIK3"/>
<evidence type="ECO:0000256" key="9">
    <source>
        <dbReference type="ARBA" id="ARBA00048679"/>
    </source>
</evidence>
<evidence type="ECO:0000256" key="1">
    <source>
        <dbReference type="ARBA" id="ARBA00012513"/>
    </source>
</evidence>
<evidence type="ECO:0000256" key="7">
    <source>
        <dbReference type="ARBA" id="ARBA00022840"/>
    </source>
</evidence>
<feature type="compositionally biased region" description="Polar residues" evidence="10">
    <location>
        <begin position="254"/>
        <end position="266"/>
    </location>
</feature>
<dbReference type="EC" id="2.7.11.1" evidence="1"/>
<dbReference type="InterPro" id="IPR011009">
    <property type="entry name" value="Kinase-like_dom_sf"/>
</dbReference>
<organism evidence="14">
    <name type="scientific">Rodentolepis nana</name>
    <name type="common">Dwarf tapeworm</name>
    <name type="synonym">Hymenolepis nana</name>
    <dbReference type="NCBI Taxonomy" id="102285"/>
    <lineage>
        <taxon>Eukaryota</taxon>
        <taxon>Metazoa</taxon>
        <taxon>Spiralia</taxon>
        <taxon>Lophotrochozoa</taxon>
        <taxon>Platyhelminthes</taxon>
        <taxon>Cestoda</taxon>
        <taxon>Eucestoda</taxon>
        <taxon>Cyclophyllidea</taxon>
        <taxon>Hymenolepididae</taxon>
        <taxon>Rodentolepis</taxon>
    </lineage>
</organism>
<proteinExistence type="predicted"/>
<evidence type="ECO:0000259" key="11">
    <source>
        <dbReference type="PROSITE" id="PS50011"/>
    </source>
</evidence>
<dbReference type="GO" id="GO:0043065">
    <property type="term" value="P:positive regulation of apoptotic process"/>
    <property type="evidence" value="ECO:0007669"/>
    <property type="project" value="TreeGrafter"/>
</dbReference>
<dbReference type="Proteomes" id="UP000278807">
    <property type="component" value="Unassembled WGS sequence"/>
</dbReference>
<keyword evidence="4" id="KW-0808">Transferase</keyword>
<dbReference type="FunFam" id="3.30.200.20:FF:000192">
    <property type="entry name" value="Serine/threonine-protein kinase cot-1"/>
    <property type="match status" value="1"/>
</dbReference>
<keyword evidence="2" id="KW-0723">Serine/threonine-protein kinase</keyword>
<dbReference type="InterPro" id="IPR050236">
    <property type="entry name" value="Ser_Thr_kinase_AGC"/>
</dbReference>
<evidence type="ECO:0000256" key="6">
    <source>
        <dbReference type="ARBA" id="ARBA00022777"/>
    </source>
</evidence>
<accession>A0A158QIK3</accession>
<feature type="compositionally biased region" description="Low complexity" evidence="10">
    <location>
        <begin position="228"/>
        <end position="245"/>
    </location>
</feature>
<dbReference type="Pfam" id="PF00069">
    <property type="entry name" value="Pkinase"/>
    <property type="match status" value="1"/>
</dbReference>
<dbReference type="OrthoDB" id="3638488at2759"/>
<reference evidence="14" key="1">
    <citation type="submission" date="2016-04" db="UniProtKB">
        <authorList>
            <consortium name="WormBaseParasite"/>
        </authorList>
    </citation>
    <scope>IDENTIFICATION</scope>
</reference>
<evidence type="ECO:0000256" key="5">
    <source>
        <dbReference type="ARBA" id="ARBA00022741"/>
    </source>
</evidence>
<evidence type="ECO:0000256" key="3">
    <source>
        <dbReference type="ARBA" id="ARBA00022553"/>
    </source>
</evidence>
<evidence type="ECO:0000256" key="2">
    <source>
        <dbReference type="ARBA" id="ARBA00022527"/>
    </source>
</evidence>
<gene>
    <name evidence="12" type="ORF">HNAJ_LOCUS9545</name>
</gene>
<keyword evidence="7" id="KW-0067">ATP-binding</keyword>
<dbReference type="GO" id="GO:0004674">
    <property type="term" value="F:protein serine/threonine kinase activity"/>
    <property type="evidence" value="ECO:0007669"/>
    <property type="project" value="UniProtKB-KW"/>
</dbReference>
<evidence type="ECO:0000256" key="8">
    <source>
        <dbReference type="ARBA" id="ARBA00047899"/>
    </source>
</evidence>
<sequence>MSASVNFKKSPSLHYRQSGQPNYASSSDSHHPPKPPSQPPASFLRHPEDVLSAPPPQQPSTGSQWLAIAPASPFPPHQGASSPMFHHPNTHSTFQLHPECYGQMPPAVNLSHAAAFMCNYSPVDPAARFYVNGSLTQTIEAYQQPRTPQSGPRAGYSFQTHEMGLHPPDHSAMKRPNDLDYLRPRKGSLPTSQQQQISPGKSGKMLFPIRPPTLVSTGSPPPLPPRQPRQQQISQQQQTSQQTRPPALPPPPSGSGQRVQKQTDPWSNWGGASVAMTTAANGGGVLHSVSFISSPTPGKAQRFPIHPSVNRPSTLLPSGDEAPQSHCLKPPSSNAIRETTPIRINRHKTKSPSPCLPSGSGNHSKASTPNRQRQFQSVERQISPSDEIFRQNMHRLSTAVTASKSPGSVEPPPLSTAEPHRGCHPPDPVSSGSQEEPGQVKAFTAGLSTSLTSLSHSSSLSDFDTEGSITSASSSSSSSVIHDSHHHCDSSSSHSSSSSFCYGCAHSGANATSAPAAKSDVAVTNIAPQATAISVTTDSDYVPFVKAVNPAVYRRFIEQKYFSNVGRVHKEREERQARLEAEMALMGLSEASRAHMRKMLQAKESNYMRMQRARMDESMFIRLKRLGVGAFGWVWLVRKKENRQLYAMKILKKRDVVRRRQLAHVQAERDILAEADSDWVVKLFFSFQDSHALYLVMEYIPGKPPVFIVLRLVAPFYDRIDDTSGDMMSLLIKKEIFEEPLARFYIAELTLALESVHELGFIHR</sequence>
<evidence type="ECO:0000256" key="10">
    <source>
        <dbReference type="SAM" id="MobiDB-lite"/>
    </source>
</evidence>
<feature type="compositionally biased region" description="Polar residues" evidence="10">
    <location>
        <begin position="359"/>
        <end position="384"/>
    </location>
</feature>
<dbReference type="SUPFAM" id="SSF56112">
    <property type="entry name" value="Protein kinase-like (PK-like)"/>
    <property type="match status" value="1"/>
</dbReference>
<keyword evidence="3" id="KW-0597">Phosphoprotein</keyword>
<feature type="compositionally biased region" description="Low complexity" evidence="10">
    <location>
        <begin position="468"/>
        <end position="481"/>
    </location>
</feature>
<dbReference type="STRING" id="102285.A0A158QIK3"/>
<feature type="compositionally biased region" description="Basic and acidic residues" evidence="10">
    <location>
        <begin position="163"/>
        <end position="183"/>
    </location>
</feature>
<keyword evidence="5" id="KW-0547">Nucleotide-binding</keyword>
<dbReference type="PANTHER" id="PTHR24356">
    <property type="entry name" value="SERINE/THREONINE-PROTEIN KINASE"/>
    <property type="match status" value="1"/>
</dbReference>
<feature type="region of interest" description="Disordered" evidence="10">
    <location>
        <begin position="142"/>
        <end position="274"/>
    </location>
</feature>
<comment type="catalytic activity">
    <reaction evidence="8">
        <text>L-threonyl-[protein] + ATP = O-phospho-L-threonyl-[protein] + ADP + H(+)</text>
        <dbReference type="Rhea" id="RHEA:46608"/>
        <dbReference type="Rhea" id="RHEA-COMP:11060"/>
        <dbReference type="Rhea" id="RHEA-COMP:11605"/>
        <dbReference type="ChEBI" id="CHEBI:15378"/>
        <dbReference type="ChEBI" id="CHEBI:30013"/>
        <dbReference type="ChEBI" id="CHEBI:30616"/>
        <dbReference type="ChEBI" id="CHEBI:61977"/>
        <dbReference type="ChEBI" id="CHEBI:456216"/>
        <dbReference type="EC" id="2.7.11.1"/>
    </reaction>
</comment>